<reference evidence="3" key="1">
    <citation type="journal article" date="2020" name="Nature">
        <title>Giant virus diversity and host interactions through global metagenomics.</title>
        <authorList>
            <person name="Schulz F."/>
            <person name="Roux S."/>
            <person name="Paez-Espino D."/>
            <person name="Jungbluth S."/>
            <person name="Walsh D.A."/>
            <person name="Denef V.J."/>
            <person name="McMahon K.D."/>
            <person name="Konstantinidis K.T."/>
            <person name="Eloe-Fadrosh E.A."/>
            <person name="Kyrpides N.C."/>
            <person name="Woyke T."/>
        </authorList>
    </citation>
    <scope>NUCLEOTIDE SEQUENCE</scope>
    <source>
        <strain evidence="3">GVMAG-M-3300020523-10</strain>
    </source>
</reference>
<evidence type="ECO:0000313" key="3">
    <source>
        <dbReference type="EMBL" id="QHT01724.1"/>
    </source>
</evidence>
<protein>
    <recommendedName>
        <fullName evidence="2">HMG box domain-containing protein</fullName>
    </recommendedName>
</protein>
<sequence length="207" mass="24343">MPYNVISSYILYSISSYILYVRKIKVAENMEIEVIYKDKYFNYVDEVYKITVNPNGIKRELIGDEIYWTSYNNKNNSTTFLVLKDGVVVKEDEQEVEEEEEQEEEQEEEEEEDYNSDTTELVYSSDEEKQYTKRTTGFLVFASENKKDKTDFSIMNLGSPSSKVDLDLMTQLGERWKDLSEEEHTSYAIKAQLINNHYAEIVDVELD</sequence>
<accession>A0A6C0CDS6</accession>
<dbReference type="PROSITE" id="PS50118">
    <property type="entry name" value="HMG_BOX_2"/>
    <property type="match status" value="1"/>
</dbReference>
<feature type="compositionally biased region" description="Acidic residues" evidence="1">
    <location>
        <begin position="93"/>
        <end position="115"/>
    </location>
</feature>
<dbReference type="EMBL" id="MN739380">
    <property type="protein sequence ID" value="QHT01724.1"/>
    <property type="molecule type" value="Genomic_DNA"/>
</dbReference>
<dbReference type="InterPro" id="IPR036910">
    <property type="entry name" value="HMG_box_dom_sf"/>
</dbReference>
<feature type="domain" description="HMG box" evidence="2">
    <location>
        <begin position="131"/>
        <end position="205"/>
    </location>
</feature>
<name>A0A6C0CDS6_9ZZZZ</name>
<feature type="region of interest" description="Disordered" evidence="1">
    <location>
        <begin position="93"/>
        <end position="127"/>
    </location>
</feature>
<dbReference type="CDD" id="cd00084">
    <property type="entry name" value="HMG-box_SF"/>
    <property type="match status" value="1"/>
</dbReference>
<proteinExistence type="predicted"/>
<dbReference type="AlphaFoldDB" id="A0A6C0CDS6"/>
<dbReference type="Gene3D" id="1.10.30.10">
    <property type="entry name" value="High mobility group box domain"/>
    <property type="match status" value="1"/>
</dbReference>
<evidence type="ECO:0000259" key="2">
    <source>
        <dbReference type="PROSITE" id="PS50118"/>
    </source>
</evidence>
<dbReference type="SUPFAM" id="SSF47095">
    <property type="entry name" value="HMG-box"/>
    <property type="match status" value="1"/>
</dbReference>
<organism evidence="3">
    <name type="scientific">viral metagenome</name>
    <dbReference type="NCBI Taxonomy" id="1070528"/>
    <lineage>
        <taxon>unclassified sequences</taxon>
        <taxon>metagenomes</taxon>
        <taxon>organismal metagenomes</taxon>
    </lineage>
</organism>
<evidence type="ECO:0000256" key="1">
    <source>
        <dbReference type="SAM" id="MobiDB-lite"/>
    </source>
</evidence>
<dbReference type="InterPro" id="IPR009071">
    <property type="entry name" value="HMG_box_dom"/>
</dbReference>